<dbReference type="Gene3D" id="2.60.120.1190">
    <property type="match status" value="1"/>
</dbReference>
<dbReference type="Pfam" id="PF21114">
    <property type="entry name" value="DDR1-2_DS-like"/>
    <property type="match status" value="1"/>
</dbReference>
<feature type="domain" description="F5/8 type C" evidence="13">
    <location>
        <begin position="1"/>
        <end position="45"/>
    </location>
</feature>
<keyword evidence="2" id="KW-1003">Cell membrane</keyword>
<evidence type="ECO:0000256" key="11">
    <source>
        <dbReference type="SAM" id="MobiDB-lite"/>
    </source>
</evidence>
<organism evidence="14 15">
    <name type="scientific">Orchesella dallaii</name>
    <dbReference type="NCBI Taxonomy" id="48710"/>
    <lineage>
        <taxon>Eukaryota</taxon>
        <taxon>Metazoa</taxon>
        <taxon>Ecdysozoa</taxon>
        <taxon>Arthropoda</taxon>
        <taxon>Hexapoda</taxon>
        <taxon>Collembola</taxon>
        <taxon>Entomobryomorpha</taxon>
        <taxon>Entomobryoidea</taxon>
        <taxon>Orchesellidae</taxon>
        <taxon>Orchesellinae</taxon>
        <taxon>Orchesella</taxon>
    </lineage>
</organism>
<evidence type="ECO:0000256" key="6">
    <source>
        <dbReference type="ARBA" id="ARBA00022840"/>
    </source>
</evidence>
<feature type="compositionally biased region" description="Polar residues" evidence="11">
    <location>
        <begin position="438"/>
        <end position="455"/>
    </location>
</feature>
<accession>A0ABP1QAD0</accession>
<evidence type="ECO:0000256" key="5">
    <source>
        <dbReference type="ARBA" id="ARBA00022741"/>
    </source>
</evidence>
<feature type="region of interest" description="Disordered" evidence="11">
    <location>
        <begin position="392"/>
        <end position="471"/>
    </location>
</feature>
<reference evidence="14 15" key="1">
    <citation type="submission" date="2024-08" db="EMBL/GenBank/DDBJ databases">
        <authorList>
            <person name="Cucini C."/>
            <person name="Frati F."/>
        </authorList>
    </citation>
    <scope>NUCLEOTIDE SEQUENCE [LARGE SCALE GENOMIC DNA]</scope>
</reference>
<dbReference type="InterPro" id="IPR008979">
    <property type="entry name" value="Galactose-bd-like_sf"/>
</dbReference>
<evidence type="ECO:0000256" key="8">
    <source>
        <dbReference type="ARBA" id="ARBA00023136"/>
    </source>
</evidence>
<dbReference type="InterPro" id="IPR000421">
    <property type="entry name" value="FA58C"/>
</dbReference>
<dbReference type="Gene3D" id="2.60.120.260">
    <property type="entry name" value="Galactose-binding domain-like"/>
    <property type="match status" value="1"/>
</dbReference>
<evidence type="ECO:0000256" key="9">
    <source>
        <dbReference type="ARBA" id="ARBA00023157"/>
    </source>
</evidence>
<evidence type="ECO:0000313" key="15">
    <source>
        <dbReference type="Proteomes" id="UP001642540"/>
    </source>
</evidence>
<gene>
    <name evidence="14" type="ORF">ODALV1_LOCUS9161</name>
</gene>
<name>A0ABP1QAD0_9HEXA</name>
<dbReference type="SUPFAM" id="SSF49785">
    <property type="entry name" value="Galactose-binding domain-like"/>
    <property type="match status" value="1"/>
</dbReference>
<dbReference type="PROSITE" id="PS50022">
    <property type="entry name" value="FA58C_3"/>
    <property type="match status" value="1"/>
</dbReference>
<keyword evidence="6" id="KW-0067">ATP-binding</keyword>
<sequence length="765" mass="81164">MQGNTNTYQEVIQKLVPPVIASRIRFIPYSLHTRTVCMRIEAYGCHYTDGVVYYECPQGYWKNNPEVDLRDLSYDGNEDDSGILRGGLGLLVDSRTGPSDFFSTHKSNMWIGWDNQSTPVRIGFQFDQLRKFQLVSIHVNNFVSQGAQVFASADIFFSMDSKKFSEFPVRWTPKRDMKNETSLLINIPLKGRLAKYIRLEFYHSNHWLLFSEISFLSDPFTGNITDEVLSLNYAQDVEGSKDKKRNVGGSSSDHSTGTIVGLIAGSLSVFVLLSIVSLVFYVMRRNRRNTKLVGVMSIGMTPKSMSIGLGLGGPACSSDDQLSSISTSNIGKKKGSNGSSSSMNILSGGNGSSSCKMNKKIGKIALCDMGKPVSISGETDSDESMYHELVFGRGGSSSDARPSVATKKNRATSGLPKKCSKNGSISMSSASILESYSGPTDSSESGYMSASQQQLGRKGSANGGTATSRKVKYQRVNHASDFSDFLGMRSIHDEMSYFTPNMTSHFQASSPSTPMSGLRSSSSNKVPLAHSHCSIETAPVASVHLPTFRLPIFSQHQHTYSNTPATHLTLDATKGKGNIFATPSSSKPINLGYFNSPRVASNTSRRPPNNMNASSCISNNNQNFGLNGTVMNAVGDGGGNVIANGLHASSSSGSSGSSVSAANPNCNSSHLAGGVGALTFMKSSGMSSSTGCGLTFGGGGGGGAPTSGGCSSAGSSSSAASSVSNNILGPSPLSICGVSSSAGGESNYYAATDIFQVSDKHFDRF</sequence>
<evidence type="ECO:0000256" key="2">
    <source>
        <dbReference type="ARBA" id="ARBA00022475"/>
    </source>
</evidence>
<comment type="caution">
    <text evidence="14">The sequence shown here is derived from an EMBL/GenBank/DDBJ whole genome shotgun (WGS) entry which is preliminary data.</text>
</comment>
<feature type="compositionally biased region" description="Low complexity" evidence="11">
    <location>
        <begin position="421"/>
        <end position="437"/>
    </location>
</feature>
<keyword evidence="15" id="KW-1185">Reference proteome</keyword>
<evidence type="ECO:0000256" key="10">
    <source>
        <dbReference type="ARBA" id="ARBA00023180"/>
    </source>
</evidence>
<feature type="transmembrane region" description="Helical" evidence="12">
    <location>
        <begin position="259"/>
        <end position="282"/>
    </location>
</feature>
<dbReference type="InterPro" id="IPR048525">
    <property type="entry name" value="DDR1-2_DS-like"/>
</dbReference>
<evidence type="ECO:0000256" key="3">
    <source>
        <dbReference type="ARBA" id="ARBA00022692"/>
    </source>
</evidence>
<evidence type="ECO:0000256" key="7">
    <source>
        <dbReference type="ARBA" id="ARBA00022989"/>
    </source>
</evidence>
<keyword evidence="3 12" id="KW-0812">Transmembrane</keyword>
<keyword evidence="9" id="KW-1015">Disulfide bond</keyword>
<evidence type="ECO:0000256" key="1">
    <source>
        <dbReference type="ARBA" id="ARBA00004251"/>
    </source>
</evidence>
<feature type="compositionally biased region" description="Low complexity" evidence="11">
    <location>
        <begin position="320"/>
        <end position="347"/>
    </location>
</feature>
<evidence type="ECO:0000259" key="13">
    <source>
        <dbReference type="PROSITE" id="PS50022"/>
    </source>
</evidence>
<protein>
    <recommendedName>
        <fullName evidence="13">F5/8 type C domain-containing protein</fullName>
    </recommendedName>
</protein>
<keyword evidence="5" id="KW-0547">Nucleotide-binding</keyword>
<keyword evidence="4" id="KW-0732">Signal</keyword>
<keyword evidence="7 12" id="KW-1133">Transmembrane helix</keyword>
<evidence type="ECO:0000256" key="12">
    <source>
        <dbReference type="SAM" id="Phobius"/>
    </source>
</evidence>
<evidence type="ECO:0000313" key="14">
    <source>
        <dbReference type="EMBL" id="CAL8095727.1"/>
    </source>
</evidence>
<feature type="region of interest" description="Disordered" evidence="11">
    <location>
        <begin position="320"/>
        <end position="355"/>
    </location>
</feature>
<proteinExistence type="predicted"/>
<keyword evidence="10" id="KW-0325">Glycoprotein</keyword>
<comment type="subcellular location">
    <subcellularLocation>
        <location evidence="1">Cell membrane</location>
        <topology evidence="1">Single-pass type I membrane protein</topology>
    </subcellularLocation>
</comment>
<evidence type="ECO:0000256" key="4">
    <source>
        <dbReference type="ARBA" id="ARBA00022729"/>
    </source>
</evidence>
<dbReference type="Proteomes" id="UP001642540">
    <property type="component" value="Unassembled WGS sequence"/>
</dbReference>
<dbReference type="EMBL" id="CAXLJM020000027">
    <property type="protein sequence ID" value="CAL8095727.1"/>
    <property type="molecule type" value="Genomic_DNA"/>
</dbReference>
<keyword evidence="8 12" id="KW-0472">Membrane</keyword>